<evidence type="ECO:0000256" key="10">
    <source>
        <dbReference type="ARBA" id="ARBA00023310"/>
    </source>
</evidence>
<proteinExistence type="inferred from homology"/>
<keyword evidence="9 13" id="KW-0472">Membrane</keyword>
<keyword evidence="3 13" id="KW-1003">Cell membrane</keyword>
<accession>A0A0F2D680</accession>
<dbReference type="NCBIfam" id="TIGR01144">
    <property type="entry name" value="ATP_synt_b"/>
    <property type="match status" value="1"/>
</dbReference>
<reference evidence="16 17" key="1">
    <citation type="submission" date="2015-02" db="EMBL/GenBank/DDBJ databases">
        <title>Evolution of amylase-binding proteins of oral streptococcal species.</title>
        <authorList>
            <person name="Haase E.M."/>
        </authorList>
    </citation>
    <scope>NUCLEOTIDE SEQUENCE [LARGE SCALE GENOMIC DNA]</scope>
    <source>
        <strain evidence="16 17">COL85/1862</strain>
    </source>
</reference>
<dbReference type="InterPro" id="IPR002146">
    <property type="entry name" value="ATP_synth_b/b'su_bac/chlpt"/>
</dbReference>
<dbReference type="RefSeq" id="WP_045591507.1">
    <property type="nucleotide sequence ID" value="NZ_JYGM01000001.1"/>
</dbReference>
<dbReference type="GO" id="GO:0012505">
    <property type="term" value="C:endomembrane system"/>
    <property type="evidence" value="ECO:0007669"/>
    <property type="project" value="UniProtKB-SubCell"/>
</dbReference>
<organism evidence="16 17">
    <name type="scientific">Streptococcus oralis subsp. oralis</name>
    <dbReference type="NCBI Taxonomy" id="1891914"/>
    <lineage>
        <taxon>Bacteria</taxon>
        <taxon>Bacillati</taxon>
        <taxon>Bacillota</taxon>
        <taxon>Bacilli</taxon>
        <taxon>Lactobacillales</taxon>
        <taxon>Streptococcaceae</taxon>
        <taxon>Streptococcus</taxon>
    </lineage>
</organism>
<gene>
    <name evidence="13 16" type="primary">atpF</name>
    <name evidence="16" type="ORF">TZ87_00614</name>
</gene>
<keyword evidence="6 13" id="KW-0375">Hydrogen ion transport</keyword>
<evidence type="ECO:0000256" key="7">
    <source>
        <dbReference type="ARBA" id="ARBA00022989"/>
    </source>
</evidence>
<comment type="function">
    <text evidence="13">Component of the F(0) channel, it forms part of the peripheral stalk, linking F(1) to F(0).</text>
</comment>
<evidence type="ECO:0000256" key="3">
    <source>
        <dbReference type="ARBA" id="ARBA00022475"/>
    </source>
</evidence>
<dbReference type="OrthoDB" id="282095at2"/>
<dbReference type="EMBL" id="JYGM01000001">
    <property type="protein sequence ID" value="KJQ65485.1"/>
    <property type="molecule type" value="Genomic_DNA"/>
</dbReference>
<evidence type="ECO:0000256" key="9">
    <source>
        <dbReference type="ARBA" id="ARBA00023136"/>
    </source>
</evidence>
<evidence type="ECO:0000256" key="13">
    <source>
        <dbReference type="HAMAP-Rule" id="MF_01398"/>
    </source>
</evidence>
<dbReference type="InterPro" id="IPR050059">
    <property type="entry name" value="ATP_synthase_B_chain"/>
</dbReference>
<dbReference type="GO" id="GO:0005886">
    <property type="term" value="C:plasma membrane"/>
    <property type="evidence" value="ECO:0007669"/>
    <property type="project" value="UniProtKB-SubCell"/>
</dbReference>
<feature type="coiled-coil region" evidence="15">
    <location>
        <begin position="35"/>
        <end position="116"/>
    </location>
</feature>
<feature type="transmembrane region" description="Helical" evidence="13">
    <location>
        <begin position="6"/>
        <end position="26"/>
    </location>
</feature>
<dbReference type="GO" id="GO:0016787">
    <property type="term" value="F:hydrolase activity"/>
    <property type="evidence" value="ECO:0007669"/>
    <property type="project" value="UniProtKB-KW"/>
</dbReference>
<dbReference type="GO" id="GO:0045259">
    <property type="term" value="C:proton-transporting ATP synthase complex"/>
    <property type="evidence" value="ECO:0007669"/>
    <property type="project" value="UniProtKB-KW"/>
</dbReference>
<comment type="similarity">
    <text evidence="1 13 14">Belongs to the ATPase B chain family.</text>
</comment>
<protein>
    <recommendedName>
        <fullName evidence="13">ATP synthase subunit b</fullName>
    </recommendedName>
    <alternativeName>
        <fullName evidence="13">ATP synthase F(0) sector subunit b</fullName>
    </alternativeName>
    <alternativeName>
        <fullName evidence="13">ATPase subunit I</fullName>
    </alternativeName>
    <alternativeName>
        <fullName evidence="13">F-type ATPase subunit b</fullName>
        <shortName evidence="13">F-ATPase subunit b</shortName>
    </alternativeName>
</protein>
<dbReference type="Proteomes" id="UP000033657">
    <property type="component" value="Unassembled WGS sequence"/>
</dbReference>
<evidence type="ECO:0000256" key="11">
    <source>
        <dbReference type="ARBA" id="ARBA00025198"/>
    </source>
</evidence>
<dbReference type="PANTHER" id="PTHR33445">
    <property type="entry name" value="ATP SYNTHASE SUBUNIT B', CHLOROPLASTIC"/>
    <property type="match status" value="1"/>
</dbReference>
<dbReference type="SUPFAM" id="SSF81573">
    <property type="entry name" value="F1F0 ATP synthase subunit B, membrane domain"/>
    <property type="match status" value="1"/>
</dbReference>
<comment type="caution">
    <text evidence="16">The sequence shown here is derived from an EMBL/GenBank/DDBJ whole genome shotgun (WGS) entry which is preliminary data.</text>
</comment>
<comment type="subunit">
    <text evidence="13">F-type ATPases have 2 components, F(1) - the catalytic core - and F(0) - the membrane proton channel. F(1) has five subunits: alpha(3), beta(3), gamma(1), delta(1), epsilon(1). F(0) has three main subunits: a(1), b(2) and c(10-14). The alpha and beta chains form an alternating ring which encloses part of the gamma chain. F(1) is attached to F(0) by a central stalk formed by the gamma and epsilon chains, while a peripheral stalk is formed by the delta and b chains.</text>
</comment>
<evidence type="ECO:0000313" key="17">
    <source>
        <dbReference type="Proteomes" id="UP000033657"/>
    </source>
</evidence>
<keyword evidence="5 13" id="KW-0812">Transmembrane</keyword>
<dbReference type="AlphaFoldDB" id="A0A0F2D680"/>
<keyword evidence="7 13" id="KW-1133">Transmembrane helix</keyword>
<evidence type="ECO:0000256" key="14">
    <source>
        <dbReference type="RuleBase" id="RU003848"/>
    </source>
</evidence>
<sequence length="164" mass="17836">MDLTISTIIGDFILIAGSFLLLIFLVKKYAWGNIISVLDERAEKISSDIDGAEEARKKAEELASKREAELAGSRTEAKTIIENAKETAEKSKADILADAKVEAGRLKEKANQEIAQNKAEALQSVKGEVADLTISLAGKIISKNLDSHAHKELIDQYIDQLGEA</sequence>
<evidence type="ECO:0000256" key="5">
    <source>
        <dbReference type="ARBA" id="ARBA00022692"/>
    </source>
</evidence>
<dbReference type="InterPro" id="IPR005864">
    <property type="entry name" value="ATP_synth_F0_bsu_bac"/>
</dbReference>
<evidence type="ECO:0000256" key="15">
    <source>
        <dbReference type="SAM" id="Coils"/>
    </source>
</evidence>
<dbReference type="InterPro" id="IPR028987">
    <property type="entry name" value="ATP_synth_B-like_membr_sf"/>
</dbReference>
<evidence type="ECO:0000256" key="2">
    <source>
        <dbReference type="ARBA" id="ARBA00022448"/>
    </source>
</evidence>
<dbReference type="GO" id="GO:0046961">
    <property type="term" value="F:proton-transporting ATPase activity, rotational mechanism"/>
    <property type="evidence" value="ECO:0007669"/>
    <property type="project" value="TreeGrafter"/>
</dbReference>
<name>A0A0F2D680_STROR</name>
<evidence type="ECO:0000256" key="4">
    <source>
        <dbReference type="ARBA" id="ARBA00022547"/>
    </source>
</evidence>
<keyword evidence="2 13" id="KW-0813">Transport</keyword>
<evidence type="ECO:0000256" key="1">
    <source>
        <dbReference type="ARBA" id="ARBA00005513"/>
    </source>
</evidence>
<keyword evidence="4 13" id="KW-0138">CF(0)</keyword>
<comment type="function">
    <text evidence="11 13">F(1)F(0) ATP synthase produces ATP from ADP in the presence of a proton or sodium gradient. F-type ATPases consist of two structural domains, F(1) containing the extramembraneous catalytic core and F(0) containing the membrane proton channel, linked together by a central stalk and a peripheral stalk. During catalysis, ATP synthesis in the catalytic domain of F(1) is coupled via a rotary mechanism of the central stalk subunits to proton translocation.</text>
</comment>
<dbReference type="Pfam" id="PF00430">
    <property type="entry name" value="ATP-synt_B"/>
    <property type="match status" value="1"/>
</dbReference>
<dbReference type="HAMAP" id="MF_01398">
    <property type="entry name" value="ATP_synth_b_bprime"/>
    <property type="match status" value="1"/>
</dbReference>
<comment type="subcellular location">
    <subcellularLocation>
        <location evidence="13">Cell membrane</location>
        <topology evidence="13">Single-pass membrane protein</topology>
    </subcellularLocation>
    <subcellularLocation>
        <location evidence="12">Endomembrane system</location>
        <topology evidence="12">Single-pass membrane protein</topology>
    </subcellularLocation>
</comment>
<keyword evidence="8 13" id="KW-0406">Ion transport</keyword>
<keyword evidence="15" id="KW-0175">Coiled coil</keyword>
<dbReference type="PATRIC" id="fig|28037.209.peg.613"/>
<evidence type="ECO:0000256" key="12">
    <source>
        <dbReference type="ARBA" id="ARBA00037847"/>
    </source>
</evidence>
<keyword evidence="16" id="KW-0378">Hydrolase</keyword>
<dbReference type="Gene3D" id="6.10.250.1580">
    <property type="match status" value="1"/>
</dbReference>
<evidence type="ECO:0000313" key="16">
    <source>
        <dbReference type="EMBL" id="KJQ65485.1"/>
    </source>
</evidence>
<evidence type="ECO:0000256" key="6">
    <source>
        <dbReference type="ARBA" id="ARBA00022781"/>
    </source>
</evidence>
<evidence type="ECO:0000256" key="8">
    <source>
        <dbReference type="ARBA" id="ARBA00023065"/>
    </source>
</evidence>
<dbReference type="CDD" id="cd06503">
    <property type="entry name" value="ATP-synt_Fo_b"/>
    <property type="match status" value="1"/>
</dbReference>
<dbReference type="PANTHER" id="PTHR33445:SF1">
    <property type="entry name" value="ATP SYNTHASE SUBUNIT B"/>
    <property type="match status" value="1"/>
</dbReference>
<dbReference type="GO" id="GO:0046933">
    <property type="term" value="F:proton-transporting ATP synthase activity, rotational mechanism"/>
    <property type="evidence" value="ECO:0007669"/>
    <property type="project" value="UniProtKB-UniRule"/>
</dbReference>
<keyword evidence="10 13" id="KW-0066">ATP synthesis</keyword>